<accession>A0ABN1DNP6</accession>
<dbReference type="Proteomes" id="UP001501169">
    <property type="component" value="Unassembled WGS sequence"/>
</dbReference>
<proteinExistence type="predicted"/>
<dbReference type="Gene3D" id="1.10.10.60">
    <property type="entry name" value="Homeodomain-like"/>
    <property type="match status" value="2"/>
</dbReference>
<dbReference type="PROSITE" id="PS01124">
    <property type="entry name" value="HTH_ARAC_FAMILY_2"/>
    <property type="match status" value="1"/>
</dbReference>
<dbReference type="CDD" id="cd03137">
    <property type="entry name" value="GATase1_AraC_1"/>
    <property type="match status" value="1"/>
</dbReference>
<comment type="caution">
    <text evidence="4">The sequence shown here is derived from an EMBL/GenBank/DDBJ whole genome shotgun (WGS) entry which is preliminary data.</text>
</comment>
<dbReference type="Gene3D" id="3.40.50.880">
    <property type="match status" value="1"/>
</dbReference>
<evidence type="ECO:0000313" key="5">
    <source>
        <dbReference type="Proteomes" id="UP001501169"/>
    </source>
</evidence>
<keyword evidence="1" id="KW-0805">Transcription regulation</keyword>
<dbReference type="SUPFAM" id="SSF52317">
    <property type="entry name" value="Class I glutamine amidotransferase-like"/>
    <property type="match status" value="1"/>
</dbReference>
<keyword evidence="5" id="KW-1185">Reference proteome</keyword>
<dbReference type="PANTHER" id="PTHR43130:SF3">
    <property type="entry name" value="HTH-TYPE TRANSCRIPTIONAL REGULATOR RV1931C"/>
    <property type="match status" value="1"/>
</dbReference>
<dbReference type="InterPro" id="IPR018060">
    <property type="entry name" value="HTH_AraC"/>
</dbReference>
<dbReference type="Pfam" id="PF12833">
    <property type="entry name" value="HTH_18"/>
    <property type="match status" value="1"/>
</dbReference>
<keyword evidence="2" id="KW-0804">Transcription</keyword>
<dbReference type="Pfam" id="PF01965">
    <property type="entry name" value="DJ-1_PfpI"/>
    <property type="match status" value="1"/>
</dbReference>
<dbReference type="InterPro" id="IPR002818">
    <property type="entry name" value="DJ-1/PfpI"/>
</dbReference>
<gene>
    <name evidence="4" type="ORF">GCM10009098_14160</name>
</gene>
<dbReference type="InterPro" id="IPR029062">
    <property type="entry name" value="Class_I_gatase-like"/>
</dbReference>
<dbReference type="SUPFAM" id="SSF46689">
    <property type="entry name" value="Homeodomain-like"/>
    <property type="match status" value="2"/>
</dbReference>
<evidence type="ECO:0000256" key="2">
    <source>
        <dbReference type="ARBA" id="ARBA00023163"/>
    </source>
</evidence>
<dbReference type="PANTHER" id="PTHR43130">
    <property type="entry name" value="ARAC-FAMILY TRANSCRIPTIONAL REGULATOR"/>
    <property type="match status" value="1"/>
</dbReference>
<organism evidence="4 5">
    <name type="scientific">Rheinheimera aquimaris</name>
    <dbReference type="NCBI Taxonomy" id="412437"/>
    <lineage>
        <taxon>Bacteria</taxon>
        <taxon>Pseudomonadati</taxon>
        <taxon>Pseudomonadota</taxon>
        <taxon>Gammaproteobacteria</taxon>
        <taxon>Chromatiales</taxon>
        <taxon>Chromatiaceae</taxon>
        <taxon>Rheinheimera</taxon>
    </lineage>
</organism>
<feature type="domain" description="HTH araC/xylS-type" evidence="3">
    <location>
        <begin position="219"/>
        <end position="317"/>
    </location>
</feature>
<evidence type="ECO:0000259" key="3">
    <source>
        <dbReference type="PROSITE" id="PS01124"/>
    </source>
</evidence>
<name>A0ABN1DNP6_9GAMM</name>
<evidence type="ECO:0000313" key="4">
    <source>
        <dbReference type="EMBL" id="GAA0547739.1"/>
    </source>
</evidence>
<protein>
    <submittedName>
        <fullName evidence="4">GlxA family transcriptional regulator</fullName>
    </submittedName>
</protein>
<dbReference type="SMART" id="SM00342">
    <property type="entry name" value="HTH_ARAC"/>
    <property type="match status" value="1"/>
</dbReference>
<dbReference type="RefSeq" id="WP_226766390.1">
    <property type="nucleotide sequence ID" value="NZ_BAAAEO010000002.1"/>
</dbReference>
<reference evidence="4 5" key="1">
    <citation type="journal article" date="2019" name="Int. J. Syst. Evol. Microbiol.">
        <title>The Global Catalogue of Microorganisms (GCM) 10K type strain sequencing project: providing services to taxonomists for standard genome sequencing and annotation.</title>
        <authorList>
            <consortium name="The Broad Institute Genomics Platform"/>
            <consortium name="The Broad Institute Genome Sequencing Center for Infectious Disease"/>
            <person name="Wu L."/>
            <person name="Ma J."/>
        </authorList>
    </citation>
    <scope>NUCLEOTIDE SEQUENCE [LARGE SCALE GENOMIC DNA]</scope>
    <source>
        <strain evidence="4 5">JCM 14331</strain>
    </source>
</reference>
<dbReference type="EMBL" id="BAAAEO010000002">
    <property type="protein sequence ID" value="GAA0547739.1"/>
    <property type="molecule type" value="Genomic_DNA"/>
</dbReference>
<evidence type="ECO:0000256" key="1">
    <source>
        <dbReference type="ARBA" id="ARBA00023015"/>
    </source>
</evidence>
<dbReference type="InterPro" id="IPR009057">
    <property type="entry name" value="Homeodomain-like_sf"/>
</dbReference>
<sequence>MINVGVLIYPEIQALDLAAAVDCFGQVNQTLKSTGQQPYYRLFTIGQTTTAVKAENGLQLSAEYTLQDCPAIDYLVLPGGAGARPLAADPAFMAWLQQCASSAQKLLSICTGAYLLAHSGLLDGKPLATHWRFAKDLQQRYPKVQVNATELYVMVDKFYSSGGMTAGIDLCLAVIEQDLGVAIAQAIAQELVMYLRRSGKQSQYASPLKIQHSAEQRFTRLQSWLLDNLAQPVSVADMAAQTALSERQFRRVFQSRFAMSPMQYLQQLRLDKARSLLLCDGYSLKHISQQVGVNDPRNLIRMFNKAFGCTPGEYQKHFR</sequence>
<dbReference type="InterPro" id="IPR052158">
    <property type="entry name" value="INH-QAR"/>
</dbReference>